<dbReference type="GO" id="GO:0005388">
    <property type="term" value="F:P-type calcium transporter activity"/>
    <property type="evidence" value="ECO:0007669"/>
    <property type="project" value="UniProtKB-EC"/>
</dbReference>
<feature type="transmembrane region" description="Helical" evidence="15">
    <location>
        <begin position="784"/>
        <end position="803"/>
    </location>
</feature>
<evidence type="ECO:0000256" key="5">
    <source>
        <dbReference type="ARBA" id="ARBA00022568"/>
    </source>
</evidence>
<dbReference type="KEGG" id="hfv:R50_1019"/>
<name>A0A6F8ZFK2_9FIRM</name>
<dbReference type="InterPro" id="IPR023298">
    <property type="entry name" value="ATPase_P-typ_TM_dom_sf"/>
</dbReference>
<dbReference type="Gene3D" id="3.40.50.1000">
    <property type="entry name" value="HAD superfamily/HAD-like"/>
    <property type="match status" value="1"/>
</dbReference>
<protein>
    <recommendedName>
        <fullName evidence="3">P-type Ca(2+) transporter</fullName>
        <ecNumber evidence="3">7.2.2.10</ecNumber>
    </recommendedName>
</protein>
<keyword evidence="6 15" id="KW-0812">Transmembrane</keyword>
<gene>
    <name evidence="17" type="primary">tcaB</name>
    <name evidence="17" type="ORF">R50_1019</name>
</gene>
<keyword evidence="8" id="KW-0547">Nucleotide-binding</keyword>
<feature type="transmembrane region" description="Helical" evidence="15">
    <location>
        <begin position="243"/>
        <end position="264"/>
    </location>
</feature>
<dbReference type="InterPro" id="IPR059000">
    <property type="entry name" value="ATPase_P-type_domA"/>
</dbReference>
<feature type="transmembrane region" description="Helical" evidence="15">
    <location>
        <begin position="854"/>
        <end position="873"/>
    </location>
</feature>
<keyword evidence="7" id="KW-0479">Metal-binding</keyword>
<evidence type="ECO:0000256" key="3">
    <source>
        <dbReference type="ARBA" id="ARBA00012790"/>
    </source>
</evidence>
<proteinExistence type="inferred from homology"/>
<dbReference type="InterPro" id="IPR036412">
    <property type="entry name" value="HAD-like_sf"/>
</dbReference>
<dbReference type="GO" id="GO:0005886">
    <property type="term" value="C:plasma membrane"/>
    <property type="evidence" value="ECO:0007669"/>
    <property type="project" value="UniProtKB-SubCell"/>
</dbReference>
<keyword evidence="5" id="KW-0813">Transport</keyword>
<dbReference type="GO" id="GO:0005524">
    <property type="term" value="F:ATP binding"/>
    <property type="evidence" value="ECO:0007669"/>
    <property type="project" value="UniProtKB-KW"/>
</dbReference>
<evidence type="ECO:0000313" key="17">
    <source>
        <dbReference type="EMBL" id="CAB1128525.1"/>
    </source>
</evidence>
<dbReference type="SMART" id="SM00831">
    <property type="entry name" value="Cation_ATPase_N"/>
    <property type="match status" value="1"/>
</dbReference>
<dbReference type="GO" id="GO:0016887">
    <property type="term" value="F:ATP hydrolysis activity"/>
    <property type="evidence" value="ECO:0007669"/>
    <property type="project" value="InterPro"/>
</dbReference>
<evidence type="ECO:0000256" key="8">
    <source>
        <dbReference type="ARBA" id="ARBA00022741"/>
    </source>
</evidence>
<keyword evidence="4" id="KW-1003">Cell membrane</keyword>
<evidence type="ECO:0000313" key="18">
    <source>
        <dbReference type="Proteomes" id="UP000503399"/>
    </source>
</evidence>
<dbReference type="FunFam" id="3.40.50.1000:FF:000028">
    <property type="entry name" value="Calcium-transporting P-type ATPase, putative"/>
    <property type="match status" value="1"/>
</dbReference>
<organism evidence="17 18">
    <name type="scientific">Candidatus Hydrogenisulfobacillus filiaventi</name>
    <dbReference type="NCBI Taxonomy" id="2707344"/>
    <lineage>
        <taxon>Bacteria</taxon>
        <taxon>Bacillati</taxon>
        <taxon>Bacillota</taxon>
        <taxon>Clostridia</taxon>
        <taxon>Eubacteriales</taxon>
        <taxon>Clostridiales Family XVII. Incertae Sedis</taxon>
        <taxon>Candidatus Hydrogenisulfobacillus</taxon>
    </lineage>
</organism>
<comment type="similarity">
    <text evidence="2">Belongs to the cation transport ATPase (P-type) (TC 3.A.3) family. Type IIA subfamily.</text>
</comment>
<dbReference type="PANTHER" id="PTHR42861">
    <property type="entry name" value="CALCIUM-TRANSPORTING ATPASE"/>
    <property type="match status" value="1"/>
</dbReference>
<evidence type="ECO:0000256" key="11">
    <source>
        <dbReference type="ARBA" id="ARBA00022967"/>
    </source>
</evidence>
<dbReference type="InterPro" id="IPR023299">
    <property type="entry name" value="ATPase_P-typ_cyto_dom_N"/>
</dbReference>
<dbReference type="SFLD" id="SFLDF00027">
    <property type="entry name" value="p-type_atpase"/>
    <property type="match status" value="1"/>
</dbReference>
<dbReference type="InterPro" id="IPR044492">
    <property type="entry name" value="P_typ_ATPase_HD_dom"/>
</dbReference>
<dbReference type="Pfam" id="PF13246">
    <property type="entry name" value="Cation_ATPase"/>
    <property type="match status" value="1"/>
</dbReference>
<dbReference type="SUPFAM" id="SSF81653">
    <property type="entry name" value="Calcium ATPase, transduction domain A"/>
    <property type="match status" value="1"/>
</dbReference>
<dbReference type="Gene3D" id="2.70.150.10">
    <property type="entry name" value="Calcium-transporting ATPase, cytoplasmic transduction domain A"/>
    <property type="match status" value="1"/>
</dbReference>
<evidence type="ECO:0000256" key="7">
    <source>
        <dbReference type="ARBA" id="ARBA00022723"/>
    </source>
</evidence>
<reference evidence="17 18" key="1">
    <citation type="submission" date="2020-02" db="EMBL/GenBank/DDBJ databases">
        <authorList>
            <person name="Hogendoorn C."/>
        </authorList>
    </citation>
    <scope>NUCLEOTIDE SEQUENCE [LARGE SCALE GENOMIC DNA]</scope>
    <source>
        <strain evidence="17">R501</strain>
    </source>
</reference>
<keyword evidence="13 15" id="KW-0472">Membrane</keyword>
<feature type="transmembrane region" description="Helical" evidence="15">
    <location>
        <begin position="82"/>
        <end position="98"/>
    </location>
</feature>
<accession>A0A6F8ZFK2</accession>
<dbReference type="GO" id="GO:0140352">
    <property type="term" value="P:export from cell"/>
    <property type="evidence" value="ECO:0007669"/>
    <property type="project" value="UniProtKB-ARBA"/>
</dbReference>
<dbReference type="InterPro" id="IPR001757">
    <property type="entry name" value="P_typ_ATPase"/>
</dbReference>
<dbReference type="SUPFAM" id="SSF81660">
    <property type="entry name" value="Metal cation-transporting ATPase, ATP-binding domain N"/>
    <property type="match status" value="1"/>
</dbReference>
<evidence type="ECO:0000256" key="6">
    <source>
        <dbReference type="ARBA" id="ARBA00022692"/>
    </source>
</evidence>
<feature type="transmembrane region" description="Helical" evidence="15">
    <location>
        <begin position="707"/>
        <end position="727"/>
    </location>
</feature>
<dbReference type="EMBL" id="LR778114">
    <property type="protein sequence ID" value="CAB1128525.1"/>
    <property type="molecule type" value="Genomic_DNA"/>
</dbReference>
<dbReference type="Proteomes" id="UP000503399">
    <property type="component" value="Chromosome"/>
</dbReference>
<dbReference type="InterPro" id="IPR006068">
    <property type="entry name" value="ATPase_P-typ_cation-transptr_C"/>
</dbReference>
<comment type="subcellular location">
    <subcellularLocation>
        <location evidence="1">Cell membrane</location>
        <topology evidence="1">Multi-pass membrane protein</topology>
    </subcellularLocation>
</comment>
<keyword evidence="11" id="KW-1278">Translocase</keyword>
<evidence type="ECO:0000259" key="16">
    <source>
        <dbReference type="SMART" id="SM00831"/>
    </source>
</evidence>
<keyword evidence="10" id="KW-0460">Magnesium</keyword>
<feature type="domain" description="Cation-transporting P-type ATPase N-terminal" evidence="16">
    <location>
        <begin position="4"/>
        <end position="78"/>
    </location>
</feature>
<keyword evidence="12 15" id="KW-1133">Transmembrane helix</keyword>
<dbReference type="GO" id="GO:0046872">
    <property type="term" value="F:metal ion binding"/>
    <property type="evidence" value="ECO:0007669"/>
    <property type="project" value="UniProtKB-KW"/>
</dbReference>
<keyword evidence="5" id="KW-0109">Calcium transport</keyword>
<dbReference type="FunFam" id="1.20.1110.10:FF:000065">
    <property type="entry name" value="Sarcoplasmic/endoplasmic reticulum calcium ATPase 1"/>
    <property type="match status" value="1"/>
</dbReference>
<evidence type="ECO:0000256" key="12">
    <source>
        <dbReference type="ARBA" id="ARBA00022989"/>
    </source>
</evidence>
<evidence type="ECO:0000256" key="14">
    <source>
        <dbReference type="ARBA" id="ARBA00048694"/>
    </source>
</evidence>
<dbReference type="InterPro" id="IPR018303">
    <property type="entry name" value="ATPase_P-typ_P_site"/>
</dbReference>
<dbReference type="SUPFAM" id="SSF56784">
    <property type="entry name" value="HAD-like"/>
    <property type="match status" value="1"/>
</dbReference>
<dbReference type="PRINTS" id="PR00120">
    <property type="entry name" value="HATPASE"/>
</dbReference>
<dbReference type="PROSITE" id="PS00154">
    <property type="entry name" value="ATPASE_E1_E2"/>
    <property type="match status" value="1"/>
</dbReference>
<evidence type="ECO:0000256" key="10">
    <source>
        <dbReference type="ARBA" id="ARBA00022842"/>
    </source>
</evidence>
<dbReference type="InterPro" id="IPR004014">
    <property type="entry name" value="ATPase_P-typ_cation-transptr_N"/>
</dbReference>
<dbReference type="PRINTS" id="PR00119">
    <property type="entry name" value="CATATPASE"/>
</dbReference>
<keyword evidence="9" id="KW-0067">ATP-binding</keyword>
<keyword evidence="5" id="KW-0406">Ion transport</keyword>
<dbReference type="NCBIfam" id="TIGR01494">
    <property type="entry name" value="ATPase_P-type"/>
    <property type="match status" value="2"/>
</dbReference>
<dbReference type="Gene3D" id="3.40.1110.10">
    <property type="entry name" value="Calcium-transporting ATPase, cytoplasmic domain N"/>
    <property type="match status" value="1"/>
</dbReference>
<feature type="transmembrane region" description="Helical" evidence="15">
    <location>
        <begin position="815"/>
        <end position="842"/>
    </location>
</feature>
<dbReference type="Gene3D" id="1.20.1110.10">
    <property type="entry name" value="Calcium-transporting ATPase, transmembrane domain"/>
    <property type="match status" value="1"/>
</dbReference>
<keyword evidence="5" id="KW-0106">Calcium</keyword>
<dbReference type="Pfam" id="PF00122">
    <property type="entry name" value="E1-E2_ATPase"/>
    <property type="match status" value="1"/>
</dbReference>
<evidence type="ECO:0000256" key="4">
    <source>
        <dbReference type="ARBA" id="ARBA00022475"/>
    </source>
</evidence>
<feature type="transmembrane region" description="Helical" evidence="15">
    <location>
        <begin position="748"/>
        <end position="772"/>
    </location>
</feature>
<dbReference type="AlphaFoldDB" id="A0A6F8ZFK2"/>
<dbReference type="FunFam" id="2.70.150.10:FF:000016">
    <property type="entry name" value="Calcium-transporting P-type ATPase putative"/>
    <property type="match status" value="1"/>
</dbReference>
<evidence type="ECO:0000256" key="1">
    <source>
        <dbReference type="ARBA" id="ARBA00004651"/>
    </source>
</evidence>
<evidence type="ECO:0000256" key="2">
    <source>
        <dbReference type="ARBA" id="ARBA00005675"/>
    </source>
</evidence>
<feature type="transmembrane region" description="Helical" evidence="15">
    <location>
        <begin position="53"/>
        <end position="76"/>
    </location>
</feature>
<sequence>MADLWHTLTPDEVAMELRTDAERGLTSREAVTRLSAVGPNAIAGARPRPAWRLLLSQFGDFMVLVLLAATGVSFALGEVADAVTIVAIVVMNALLGFVQEYRAERSVEALKALTAPTARVRRDGRWQVLPARELVPGDLIELEAGDRVPADARLLTAVQLETEEAALTGESAAVAKRVEALADPHLGPADRANMVFMGTTVSRGRGLAVVVATGMATEMGAIAHLMREATEDRTPLQRRLEHLGHVLVALSLAIVGLVVLTGVWRGEPLYAMFLTGVSLAVAAIPEGLPAIVTVALALGVQRMIRRHAIVRRLPAVETLGSTTVICSDKTGTLTLNRMSVTELWAGGRQWRRREDRFLSDGGPAAGSDVEDLLQAGALCTNARLATGGEPAAGDPTELAILEAAAATGQDPVALGRRFHRRGEIPFEPERRSMAVAVEDRQGSLRAVVKGAPDRILPQCRFLRLEGRVVVFDEGRRAAVRAALEAMAGRALRVLAVAERPLRGLEPAGEWERDLVLLGLVGMMDPPRPDAVDAIRVAARAGIRTVMITGDHPHTARAIAESMGILRRGERVVTGQELDAMSDEELAAAVTGIRVYARVAPPHKLRVVRAWKARGEVVAMTGDGVNDAPAVKEADIGVAMGLTGTDVTKEAAAMILTDDNFATIVRAVEEGRAIYDNIRKFVRYLLSCNIGEVLVMFLAAFLGIPLPLLPIQILFVNLVTDGLPALALGVDPPDPETMARPPRPPGESLFARGLGVRIAVRGLLIGLSTLLVFEWALGPGGASLQGARTMALATLILSQLLHVFDVRAEDRGLLAVGLFSNPWAVVAVLTSTLMLLAVLYVPTLAAAFRVEPLGIRRWAVVLLASAFVQILAVMRELATGRARRPLPVRPV</sequence>
<feature type="transmembrane region" description="Helical" evidence="15">
    <location>
        <begin position="680"/>
        <end position="701"/>
    </location>
</feature>
<dbReference type="InterPro" id="IPR005782">
    <property type="entry name" value="P-type_ATPase_IIA"/>
</dbReference>
<dbReference type="NCBIfam" id="TIGR01116">
    <property type="entry name" value="ATPase-IIA1_Ca"/>
    <property type="match status" value="1"/>
</dbReference>
<evidence type="ECO:0000256" key="9">
    <source>
        <dbReference type="ARBA" id="ARBA00022840"/>
    </source>
</evidence>
<dbReference type="Pfam" id="PF00690">
    <property type="entry name" value="Cation_ATPase_N"/>
    <property type="match status" value="1"/>
</dbReference>
<dbReference type="SFLD" id="SFLDG00002">
    <property type="entry name" value="C1.7:_P-type_atpase_like"/>
    <property type="match status" value="1"/>
</dbReference>
<comment type="catalytic activity">
    <reaction evidence="14">
        <text>Ca(2+)(in) + ATP + H2O = Ca(2+)(out) + ADP + phosphate + H(+)</text>
        <dbReference type="Rhea" id="RHEA:18105"/>
        <dbReference type="ChEBI" id="CHEBI:15377"/>
        <dbReference type="ChEBI" id="CHEBI:15378"/>
        <dbReference type="ChEBI" id="CHEBI:29108"/>
        <dbReference type="ChEBI" id="CHEBI:30616"/>
        <dbReference type="ChEBI" id="CHEBI:43474"/>
        <dbReference type="ChEBI" id="CHEBI:456216"/>
        <dbReference type="EC" id="7.2.2.10"/>
    </reaction>
</comment>
<dbReference type="InterPro" id="IPR023214">
    <property type="entry name" value="HAD_sf"/>
</dbReference>
<evidence type="ECO:0000256" key="13">
    <source>
        <dbReference type="ARBA" id="ARBA00023136"/>
    </source>
</evidence>
<dbReference type="SFLD" id="SFLDS00003">
    <property type="entry name" value="Haloacid_Dehalogenase"/>
    <property type="match status" value="1"/>
</dbReference>
<keyword evidence="18" id="KW-1185">Reference proteome</keyword>
<evidence type="ECO:0000256" key="15">
    <source>
        <dbReference type="SAM" id="Phobius"/>
    </source>
</evidence>
<dbReference type="EC" id="7.2.2.10" evidence="3"/>
<dbReference type="InterPro" id="IPR008250">
    <property type="entry name" value="ATPase_P-typ_transduc_dom_A_sf"/>
</dbReference>
<feature type="transmembrane region" description="Helical" evidence="15">
    <location>
        <begin position="270"/>
        <end position="298"/>
    </location>
</feature>
<dbReference type="Pfam" id="PF00689">
    <property type="entry name" value="Cation_ATPase_C"/>
    <property type="match status" value="1"/>
</dbReference>
<dbReference type="SUPFAM" id="SSF81665">
    <property type="entry name" value="Calcium ATPase, transmembrane domain M"/>
    <property type="match status" value="1"/>
</dbReference>